<feature type="transmembrane region" description="Helical" evidence="1">
    <location>
        <begin position="49"/>
        <end position="72"/>
    </location>
</feature>
<sequence>MFSMSSIVSLIYFSCSSTDLFSSRISILSLNSFFTLSLVLGSFNCLRLILLGIFFFFSFFIFCGKLIILVCGKLLYSRFLARHSFFSVRLILCLIFDTEITLVFPTF</sequence>
<name>A0A8D8YWY3_9HEMI</name>
<keyword evidence="1" id="KW-1133">Transmembrane helix</keyword>
<protein>
    <submittedName>
        <fullName evidence="2">Uncharacterized protein</fullName>
    </submittedName>
</protein>
<reference evidence="2" key="1">
    <citation type="submission" date="2021-05" db="EMBL/GenBank/DDBJ databases">
        <authorList>
            <person name="Alioto T."/>
            <person name="Alioto T."/>
            <person name="Gomez Garrido J."/>
        </authorList>
    </citation>
    <scope>NUCLEOTIDE SEQUENCE</scope>
</reference>
<proteinExistence type="predicted"/>
<accession>A0A8D8YWY3</accession>
<keyword evidence="1" id="KW-0472">Membrane</keyword>
<dbReference type="AlphaFoldDB" id="A0A8D8YWY3"/>
<organism evidence="2">
    <name type="scientific">Cacopsylla melanoneura</name>
    <dbReference type="NCBI Taxonomy" id="428564"/>
    <lineage>
        <taxon>Eukaryota</taxon>
        <taxon>Metazoa</taxon>
        <taxon>Ecdysozoa</taxon>
        <taxon>Arthropoda</taxon>
        <taxon>Hexapoda</taxon>
        <taxon>Insecta</taxon>
        <taxon>Pterygota</taxon>
        <taxon>Neoptera</taxon>
        <taxon>Paraneoptera</taxon>
        <taxon>Hemiptera</taxon>
        <taxon>Sternorrhyncha</taxon>
        <taxon>Psylloidea</taxon>
        <taxon>Psyllidae</taxon>
        <taxon>Psyllinae</taxon>
        <taxon>Cacopsylla</taxon>
    </lineage>
</organism>
<evidence type="ECO:0000313" key="2">
    <source>
        <dbReference type="EMBL" id="CAG6735946.1"/>
    </source>
</evidence>
<dbReference type="EMBL" id="HBUF01397466">
    <property type="protein sequence ID" value="CAG6735946.1"/>
    <property type="molecule type" value="Transcribed_RNA"/>
</dbReference>
<feature type="transmembrane region" description="Helical" evidence="1">
    <location>
        <begin position="84"/>
        <end position="104"/>
    </location>
</feature>
<keyword evidence="1" id="KW-0812">Transmembrane</keyword>
<feature type="transmembrane region" description="Helical" evidence="1">
    <location>
        <begin position="21"/>
        <end position="43"/>
    </location>
</feature>
<evidence type="ECO:0000256" key="1">
    <source>
        <dbReference type="SAM" id="Phobius"/>
    </source>
</evidence>